<keyword evidence="6" id="KW-0540">Nuclease</keyword>
<name>A0A1T4NAT2_9ENTE</name>
<protein>
    <recommendedName>
        <fullName evidence="5">ribonuclease H</fullName>
        <ecNumber evidence="5">3.1.26.4</ecNumber>
    </recommendedName>
</protein>
<dbReference type="PANTHER" id="PTHR10642">
    <property type="entry name" value="RIBONUCLEASE H1"/>
    <property type="match status" value="1"/>
</dbReference>
<dbReference type="InterPro" id="IPR012337">
    <property type="entry name" value="RNaseH-like_sf"/>
</dbReference>
<dbReference type="GO" id="GO:0004523">
    <property type="term" value="F:RNA-DNA hybrid ribonuclease activity"/>
    <property type="evidence" value="ECO:0007669"/>
    <property type="project" value="UniProtKB-EC"/>
</dbReference>
<comment type="cofactor">
    <cofactor evidence="2">
        <name>Mg(2+)</name>
        <dbReference type="ChEBI" id="CHEBI:18420"/>
    </cofactor>
</comment>
<keyword evidence="13" id="KW-1185">Reference proteome</keyword>
<dbReference type="InterPro" id="IPR022892">
    <property type="entry name" value="RNaseHI"/>
</dbReference>
<evidence type="ECO:0000256" key="1">
    <source>
        <dbReference type="ARBA" id="ARBA00000077"/>
    </source>
</evidence>
<evidence type="ECO:0000256" key="5">
    <source>
        <dbReference type="ARBA" id="ARBA00012180"/>
    </source>
</evidence>
<dbReference type="GO" id="GO:0046872">
    <property type="term" value="F:metal ion binding"/>
    <property type="evidence" value="ECO:0007669"/>
    <property type="project" value="UniProtKB-KW"/>
</dbReference>
<comment type="subunit">
    <text evidence="4">Monomer.</text>
</comment>
<evidence type="ECO:0000256" key="10">
    <source>
        <dbReference type="ARBA" id="ARBA00022842"/>
    </source>
</evidence>
<keyword evidence="9" id="KW-0378">Hydrolase</keyword>
<keyword evidence="10" id="KW-0460">Magnesium</keyword>
<evidence type="ECO:0000259" key="11">
    <source>
        <dbReference type="PROSITE" id="PS50879"/>
    </source>
</evidence>
<dbReference type="InterPro" id="IPR050092">
    <property type="entry name" value="RNase_H"/>
</dbReference>
<dbReference type="Pfam" id="PF00075">
    <property type="entry name" value="RNase_H"/>
    <property type="match status" value="1"/>
</dbReference>
<dbReference type="AlphaFoldDB" id="A0A1T4NAT2"/>
<evidence type="ECO:0000256" key="9">
    <source>
        <dbReference type="ARBA" id="ARBA00022801"/>
    </source>
</evidence>
<dbReference type="InterPro" id="IPR036397">
    <property type="entry name" value="RNaseH_sf"/>
</dbReference>
<evidence type="ECO:0000256" key="4">
    <source>
        <dbReference type="ARBA" id="ARBA00011245"/>
    </source>
</evidence>
<dbReference type="STRING" id="263852.SAMN02745116_01359"/>
<dbReference type="CDD" id="cd09278">
    <property type="entry name" value="RNase_HI_prokaryote_like"/>
    <property type="match status" value="1"/>
</dbReference>
<dbReference type="Proteomes" id="UP000190328">
    <property type="component" value="Unassembled WGS sequence"/>
</dbReference>
<dbReference type="EMBL" id="FUXI01000013">
    <property type="protein sequence ID" value="SJZ75908.1"/>
    <property type="molecule type" value="Genomic_DNA"/>
</dbReference>
<dbReference type="SUPFAM" id="SSF53098">
    <property type="entry name" value="Ribonuclease H-like"/>
    <property type="match status" value="1"/>
</dbReference>
<comment type="similarity">
    <text evidence="3">Belongs to the RNase H family.</text>
</comment>
<dbReference type="EC" id="3.1.26.4" evidence="5"/>
<evidence type="ECO:0000313" key="12">
    <source>
        <dbReference type="EMBL" id="SJZ75908.1"/>
    </source>
</evidence>
<dbReference type="PANTHER" id="PTHR10642:SF26">
    <property type="entry name" value="RIBONUCLEASE H1"/>
    <property type="match status" value="1"/>
</dbReference>
<dbReference type="Gene3D" id="3.30.420.10">
    <property type="entry name" value="Ribonuclease H-like superfamily/Ribonuclease H"/>
    <property type="match status" value="1"/>
</dbReference>
<keyword evidence="8" id="KW-0255">Endonuclease</keyword>
<evidence type="ECO:0000256" key="7">
    <source>
        <dbReference type="ARBA" id="ARBA00022723"/>
    </source>
</evidence>
<proteinExistence type="inferred from homology"/>
<evidence type="ECO:0000256" key="8">
    <source>
        <dbReference type="ARBA" id="ARBA00022759"/>
    </source>
</evidence>
<evidence type="ECO:0000256" key="3">
    <source>
        <dbReference type="ARBA" id="ARBA00005300"/>
    </source>
</evidence>
<dbReference type="InterPro" id="IPR002156">
    <property type="entry name" value="RNaseH_domain"/>
</dbReference>
<evidence type="ECO:0000256" key="6">
    <source>
        <dbReference type="ARBA" id="ARBA00022722"/>
    </source>
</evidence>
<gene>
    <name evidence="12" type="ORF">SAMN02745116_01359</name>
</gene>
<dbReference type="GO" id="GO:0003676">
    <property type="term" value="F:nucleic acid binding"/>
    <property type="evidence" value="ECO:0007669"/>
    <property type="project" value="InterPro"/>
</dbReference>
<dbReference type="OrthoDB" id="9811552at2"/>
<evidence type="ECO:0000256" key="2">
    <source>
        <dbReference type="ARBA" id="ARBA00001946"/>
    </source>
</evidence>
<organism evidence="12 13">
    <name type="scientific">Pilibacter termitis</name>
    <dbReference type="NCBI Taxonomy" id="263852"/>
    <lineage>
        <taxon>Bacteria</taxon>
        <taxon>Bacillati</taxon>
        <taxon>Bacillota</taxon>
        <taxon>Bacilli</taxon>
        <taxon>Lactobacillales</taxon>
        <taxon>Enterococcaceae</taxon>
        <taxon>Pilibacter</taxon>
    </lineage>
</organism>
<feature type="domain" description="RNase H type-1" evidence="11">
    <location>
        <begin position="1"/>
        <end position="157"/>
    </location>
</feature>
<accession>A0A1T4NAT2</accession>
<dbReference type="PROSITE" id="PS50879">
    <property type="entry name" value="RNASE_H_1"/>
    <property type="match status" value="1"/>
</dbReference>
<reference evidence="13" key="1">
    <citation type="submission" date="2017-02" db="EMBL/GenBank/DDBJ databases">
        <authorList>
            <person name="Varghese N."/>
            <person name="Submissions S."/>
        </authorList>
    </citation>
    <scope>NUCLEOTIDE SEQUENCE [LARGE SCALE GENOMIC DNA]</scope>
    <source>
        <strain evidence="13">ATCC BAA-1030</strain>
    </source>
</reference>
<keyword evidence="7" id="KW-0479">Metal-binding</keyword>
<sequence length="159" mass="17784">MKNIVVYTDGGSRNTGNVKGGSVKATDKAAWAFLIAIENGKTHYGTGGEYGATNNQMEITAVLKSLRALYKLEMNNENITIVSDSQYVLNSITKWLTGWKKNGWKNASKKEVKNKDLWIQIDNALPHFPNIRFEWTKGHAGNAGNNYVDELLNQTMDKM</sequence>
<dbReference type="GO" id="GO:0043137">
    <property type="term" value="P:DNA replication, removal of RNA primer"/>
    <property type="evidence" value="ECO:0007669"/>
    <property type="project" value="TreeGrafter"/>
</dbReference>
<comment type="catalytic activity">
    <reaction evidence="1">
        <text>Endonucleolytic cleavage to 5'-phosphomonoester.</text>
        <dbReference type="EC" id="3.1.26.4"/>
    </reaction>
</comment>
<evidence type="ECO:0000313" key="13">
    <source>
        <dbReference type="Proteomes" id="UP000190328"/>
    </source>
</evidence>
<dbReference type="RefSeq" id="WP_078807292.1">
    <property type="nucleotide sequence ID" value="NZ_FUXI01000013.1"/>
</dbReference>